<dbReference type="SUPFAM" id="SSF141868">
    <property type="entry name" value="EAL domain-like"/>
    <property type="match status" value="1"/>
</dbReference>
<dbReference type="InterPro" id="IPR001633">
    <property type="entry name" value="EAL_dom"/>
</dbReference>
<dbReference type="PANTHER" id="PTHR33121:SF76">
    <property type="entry name" value="SIGNALING PROTEIN"/>
    <property type="match status" value="1"/>
</dbReference>
<sequence>MICDVCQPKERGYTVFFSVNQNIDQLIHYFCNYSETFWKQIDDHTFWMVESVLYDLMDYLEAHMDIKSIYAVQSEVVNPLENVKEKKLLSLFKAEREAIWVDDVIKNRSICTHYQPIVGIEEGQLEIVGQELLSRGLDETGKIIPPFKMFEAARIRNRVFSLDRTCRLEAVRNASVVGDKLIFINFIPTAIYVPEHCLASTFELIKQMDIEPEQVVFEVVETDEVKDLNHLMRILNYYRSHGFKYALDDVGVGFNDIETLKKMDPDFVKLAIEFTNGVSKDPSKQKVAKRVLSITHEMGALALAEGVESKEDLAYLIELGYDLFQGYYFSKPQPAPIVTLDNELIYK</sequence>
<accession>A0ABR9QJ96</accession>
<keyword evidence="3" id="KW-1185">Reference proteome</keyword>
<gene>
    <name evidence="2" type="ORF">IMZ08_10945</name>
</gene>
<comment type="caution">
    <text evidence="2">The sequence shown here is derived from an EMBL/GenBank/DDBJ whole genome shotgun (WGS) entry which is preliminary data.</text>
</comment>
<feature type="domain" description="EAL" evidence="1">
    <location>
        <begin position="94"/>
        <end position="346"/>
    </location>
</feature>
<evidence type="ECO:0000313" key="3">
    <source>
        <dbReference type="Proteomes" id="UP001516662"/>
    </source>
</evidence>
<protein>
    <submittedName>
        <fullName evidence="2">EAL domain-containing protein</fullName>
    </submittedName>
</protein>
<reference evidence="2 3" key="1">
    <citation type="submission" date="2020-10" db="EMBL/GenBank/DDBJ databases">
        <title>Bacillus sp. HD4P25, an endophyte from a halophyte.</title>
        <authorList>
            <person name="Sun J.-Q."/>
        </authorList>
    </citation>
    <scope>NUCLEOTIDE SEQUENCE [LARGE SCALE GENOMIC DNA]</scope>
    <source>
        <strain evidence="2 3">YIM 93174</strain>
    </source>
</reference>
<dbReference type="InterPro" id="IPR035919">
    <property type="entry name" value="EAL_sf"/>
</dbReference>
<organism evidence="2 3">
    <name type="scientific">Litchfieldia luteola</name>
    <dbReference type="NCBI Taxonomy" id="682179"/>
    <lineage>
        <taxon>Bacteria</taxon>
        <taxon>Bacillati</taxon>
        <taxon>Bacillota</taxon>
        <taxon>Bacilli</taxon>
        <taxon>Bacillales</taxon>
        <taxon>Bacillaceae</taxon>
        <taxon>Litchfieldia</taxon>
    </lineage>
</organism>
<name>A0ABR9QJ96_9BACI</name>
<dbReference type="CDD" id="cd01948">
    <property type="entry name" value="EAL"/>
    <property type="match status" value="1"/>
</dbReference>
<proteinExistence type="predicted"/>
<dbReference type="PANTHER" id="PTHR33121">
    <property type="entry name" value="CYCLIC DI-GMP PHOSPHODIESTERASE PDEF"/>
    <property type="match status" value="1"/>
</dbReference>
<evidence type="ECO:0000313" key="2">
    <source>
        <dbReference type="EMBL" id="MBE4908573.1"/>
    </source>
</evidence>
<dbReference type="Gene3D" id="3.20.20.450">
    <property type="entry name" value="EAL domain"/>
    <property type="match status" value="1"/>
</dbReference>
<dbReference type="SMART" id="SM00052">
    <property type="entry name" value="EAL"/>
    <property type="match status" value="1"/>
</dbReference>
<evidence type="ECO:0000259" key="1">
    <source>
        <dbReference type="PROSITE" id="PS50883"/>
    </source>
</evidence>
<dbReference type="RefSeq" id="WP_193536386.1">
    <property type="nucleotide sequence ID" value="NZ_JADCLJ010000020.1"/>
</dbReference>
<dbReference type="EMBL" id="JADCLJ010000020">
    <property type="protein sequence ID" value="MBE4908573.1"/>
    <property type="molecule type" value="Genomic_DNA"/>
</dbReference>
<dbReference type="Pfam" id="PF00563">
    <property type="entry name" value="EAL"/>
    <property type="match status" value="1"/>
</dbReference>
<dbReference type="Proteomes" id="UP001516662">
    <property type="component" value="Unassembled WGS sequence"/>
</dbReference>
<dbReference type="PROSITE" id="PS50883">
    <property type="entry name" value="EAL"/>
    <property type="match status" value="1"/>
</dbReference>
<dbReference type="InterPro" id="IPR050706">
    <property type="entry name" value="Cyclic-di-GMP_PDE-like"/>
</dbReference>